<dbReference type="Gene3D" id="1.10.40.30">
    <property type="entry name" value="Fumarase/aspartase (C-terminal domain)"/>
    <property type="match status" value="1"/>
</dbReference>
<accession>A0A3B1D2V1</accession>
<dbReference type="InterPro" id="IPR020557">
    <property type="entry name" value="Fumarate_lyase_CS"/>
</dbReference>
<sequence length="432" mass="48550">MIERYARPKMTAIWTQQRKYETWLQVELAASDALVKAGQVPQAAVDEIREKAEIDVARIDELEAVVKHDVIAFLTSITEKVGEAGRFIHMGMTSSDVLDTALALLLREAADMLIADLEALLEALKTQAFKHKKTLMIGRSHGIHGEPITFGLKLCHWYDETQRNLVRLKEAKRIISVGKISGAMGTNAHISPDIEAVVCVKLGLTPEPVSTQIVHRDRHAQFMQSLALIAASLERFSIEIRHLQRTEVGEAEEPFTPGQKGSSAMPHKRNPVSTENISGLARVIRANASASLENIPLWHERDISHSSVERIILPDSTILLDYMLARFTNMISQIVVYPERMRKNMDITGGTLYSQKILLRLIDKGMERETAYAIVQKTAMEIFEQGGSFQKAITENPKVLAHLDKTELEACFDPWQYLQNIDASYERVFGKE</sequence>
<evidence type="ECO:0000256" key="2">
    <source>
        <dbReference type="ARBA" id="ARBA00004734"/>
    </source>
</evidence>
<dbReference type="GO" id="GO:0006189">
    <property type="term" value="P:'de novo' IMP biosynthetic process"/>
    <property type="evidence" value="ECO:0007669"/>
    <property type="project" value="UniProtKB-UniPathway"/>
</dbReference>
<evidence type="ECO:0000256" key="9">
    <source>
        <dbReference type="ARBA" id="ARBA00030717"/>
    </source>
</evidence>
<dbReference type="PRINTS" id="PR00149">
    <property type="entry name" value="FUMRATELYASE"/>
</dbReference>
<dbReference type="UniPathway" id="UPA00075">
    <property type="reaction ID" value="UER00336"/>
</dbReference>
<evidence type="ECO:0000256" key="6">
    <source>
        <dbReference type="ARBA" id="ARBA00022755"/>
    </source>
</evidence>
<dbReference type="GO" id="GO:0070626">
    <property type="term" value="F:(S)-2-(5-amino-1-(5-phospho-D-ribosyl)imidazole-4-carboxamido) succinate lyase (fumarate-forming) activity"/>
    <property type="evidence" value="ECO:0007669"/>
    <property type="project" value="TreeGrafter"/>
</dbReference>
<comment type="pathway">
    <text evidence="1">Purine metabolism; IMP biosynthesis via de novo pathway; 5-amino-1-(5-phospho-D-ribosyl)imidazole-4-carboxamide from 5-amino-1-(5-phospho-D-ribosyl)imidazole-4-carboxylate: step 2/2.</text>
</comment>
<dbReference type="InterPro" id="IPR019468">
    <property type="entry name" value="AdenyloSucc_lyase_C"/>
</dbReference>
<dbReference type="PANTHER" id="PTHR43172:SF1">
    <property type="entry name" value="ADENYLOSUCCINATE LYASE"/>
    <property type="match status" value="1"/>
</dbReference>
<evidence type="ECO:0000259" key="13">
    <source>
        <dbReference type="SMART" id="SM00998"/>
    </source>
</evidence>
<dbReference type="InterPro" id="IPR022761">
    <property type="entry name" value="Fumarate_lyase_N"/>
</dbReference>
<dbReference type="SUPFAM" id="SSF48557">
    <property type="entry name" value="L-aspartase-like"/>
    <property type="match status" value="1"/>
</dbReference>
<evidence type="ECO:0000256" key="7">
    <source>
        <dbReference type="ARBA" id="ARBA00023239"/>
    </source>
</evidence>
<dbReference type="InterPro" id="IPR024083">
    <property type="entry name" value="Fumarase/histidase_N"/>
</dbReference>
<keyword evidence="11" id="KW-0175">Coiled coil</keyword>
<evidence type="ECO:0000256" key="12">
    <source>
        <dbReference type="SAM" id="MobiDB-lite"/>
    </source>
</evidence>
<comment type="catalytic activity">
    <reaction evidence="10">
        <text>N(6)-(1,2-dicarboxyethyl)-AMP = fumarate + AMP</text>
        <dbReference type="Rhea" id="RHEA:16853"/>
        <dbReference type="ChEBI" id="CHEBI:29806"/>
        <dbReference type="ChEBI" id="CHEBI:57567"/>
        <dbReference type="ChEBI" id="CHEBI:456215"/>
        <dbReference type="EC" id="4.3.2.2"/>
    </reaction>
    <physiologicalReaction direction="left-to-right" evidence="10">
        <dbReference type="Rhea" id="RHEA:16854"/>
    </physiologicalReaction>
</comment>
<protein>
    <recommendedName>
        <fullName evidence="5">Adenylosuccinate lyase</fullName>
        <ecNumber evidence="4">4.3.2.2</ecNumber>
    </recommendedName>
    <alternativeName>
        <fullName evidence="9">Adenylosuccinase</fullName>
    </alternativeName>
</protein>
<evidence type="ECO:0000256" key="8">
    <source>
        <dbReference type="ARBA" id="ARBA00024477"/>
    </source>
</evidence>
<dbReference type="EMBL" id="UOGF01000071">
    <property type="protein sequence ID" value="VAX31123.1"/>
    <property type="molecule type" value="Genomic_DNA"/>
</dbReference>
<dbReference type="PANTHER" id="PTHR43172">
    <property type="entry name" value="ADENYLOSUCCINATE LYASE"/>
    <property type="match status" value="1"/>
</dbReference>
<dbReference type="FunFam" id="1.20.200.10:FF:000008">
    <property type="entry name" value="Adenylosuccinate lyase"/>
    <property type="match status" value="1"/>
</dbReference>
<comment type="similarity">
    <text evidence="3">Belongs to the lyase 1 family. Adenylosuccinate lyase subfamily.</text>
</comment>
<dbReference type="PRINTS" id="PR00145">
    <property type="entry name" value="ARGSUCLYASE"/>
</dbReference>
<dbReference type="EC" id="4.3.2.2" evidence="4"/>
<evidence type="ECO:0000256" key="11">
    <source>
        <dbReference type="SAM" id="Coils"/>
    </source>
</evidence>
<dbReference type="InterPro" id="IPR004769">
    <property type="entry name" value="Pur_lyase"/>
</dbReference>
<dbReference type="NCBIfam" id="TIGR00928">
    <property type="entry name" value="purB"/>
    <property type="match status" value="1"/>
</dbReference>
<evidence type="ECO:0000256" key="4">
    <source>
        <dbReference type="ARBA" id="ARBA00012339"/>
    </source>
</evidence>
<name>A0A3B1D2V1_9ZZZZ</name>
<keyword evidence="6" id="KW-0658">Purine biosynthesis</keyword>
<evidence type="ECO:0000256" key="5">
    <source>
        <dbReference type="ARBA" id="ARBA00017058"/>
    </source>
</evidence>
<dbReference type="CDD" id="cd01360">
    <property type="entry name" value="Adenylsuccinate_lyase_1"/>
    <property type="match status" value="1"/>
</dbReference>
<dbReference type="UniPathway" id="UPA00074">
    <property type="reaction ID" value="UER00132"/>
</dbReference>
<comment type="pathway">
    <text evidence="2">Purine metabolism; AMP biosynthesis via de novo pathway; AMP from IMP: step 2/2.</text>
</comment>
<dbReference type="FunFam" id="1.10.40.30:FF:000007">
    <property type="entry name" value="Adenylosuccinate lyase"/>
    <property type="match status" value="1"/>
</dbReference>
<evidence type="ECO:0000256" key="10">
    <source>
        <dbReference type="ARBA" id="ARBA00049115"/>
    </source>
</evidence>
<dbReference type="GO" id="GO:0005829">
    <property type="term" value="C:cytosol"/>
    <property type="evidence" value="ECO:0007669"/>
    <property type="project" value="TreeGrafter"/>
</dbReference>
<dbReference type="GO" id="GO:0004018">
    <property type="term" value="F:N6-(1,2-dicarboxyethyl)AMP AMP-lyase (fumarate-forming) activity"/>
    <property type="evidence" value="ECO:0007669"/>
    <property type="project" value="InterPro"/>
</dbReference>
<dbReference type="InterPro" id="IPR008948">
    <property type="entry name" value="L-Aspartase-like"/>
</dbReference>
<evidence type="ECO:0000256" key="1">
    <source>
        <dbReference type="ARBA" id="ARBA00004706"/>
    </source>
</evidence>
<dbReference type="SMART" id="SM00998">
    <property type="entry name" value="ADSL_C"/>
    <property type="match status" value="1"/>
</dbReference>
<dbReference type="Pfam" id="PF00206">
    <property type="entry name" value="Lyase_1"/>
    <property type="match status" value="1"/>
</dbReference>
<dbReference type="Pfam" id="PF10397">
    <property type="entry name" value="ADSL_C"/>
    <property type="match status" value="1"/>
</dbReference>
<dbReference type="Gene3D" id="1.10.275.10">
    <property type="entry name" value="Fumarase/aspartase (N-terminal domain)"/>
    <property type="match status" value="1"/>
</dbReference>
<keyword evidence="7 14" id="KW-0456">Lyase</keyword>
<comment type="catalytic activity">
    <reaction evidence="8">
        <text>(2S)-2-[5-amino-1-(5-phospho-beta-D-ribosyl)imidazole-4-carboxamido]succinate = 5-amino-1-(5-phospho-beta-D-ribosyl)imidazole-4-carboxamide + fumarate</text>
        <dbReference type="Rhea" id="RHEA:23920"/>
        <dbReference type="ChEBI" id="CHEBI:29806"/>
        <dbReference type="ChEBI" id="CHEBI:58443"/>
        <dbReference type="ChEBI" id="CHEBI:58475"/>
        <dbReference type="EC" id="4.3.2.2"/>
    </reaction>
    <physiologicalReaction direction="left-to-right" evidence="8">
        <dbReference type="Rhea" id="RHEA:23921"/>
    </physiologicalReaction>
</comment>
<feature type="region of interest" description="Disordered" evidence="12">
    <location>
        <begin position="251"/>
        <end position="271"/>
    </location>
</feature>
<evidence type="ECO:0000256" key="3">
    <source>
        <dbReference type="ARBA" id="ARBA00008273"/>
    </source>
</evidence>
<dbReference type="GO" id="GO:0044208">
    <property type="term" value="P:'de novo' AMP biosynthetic process"/>
    <property type="evidence" value="ECO:0007669"/>
    <property type="project" value="UniProtKB-UniPathway"/>
</dbReference>
<dbReference type="InterPro" id="IPR000362">
    <property type="entry name" value="Fumarate_lyase_fam"/>
</dbReference>
<gene>
    <name evidence="14" type="ORF">MNBD_NITROSPIRAE01-1049</name>
</gene>
<dbReference type="PROSITE" id="PS00163">
    <property type="entry name" value="FUMARATE_LYASES"/>
    <property type="match status" value="1"/>
</dbReference>
<dbReference type="AlphaFoldDB" id="A0A3B1D2V1"/>
<organism evidence="14">
    <name type="scientific">hydrothermal vent metagenome</name>
    <dbReference type="NCBI Taxonomy" id="652676"/>
    <lineage>
        <taxon>unclassified sequences</taxon>
        <taxon>metagenomes</taxon>
        <taxon>ecological metagenomes</taxon>
    </lineage>
</organism>
<feature type="domain" description="Adenylosuccinate lyase C-terminal" evidence="13">
    <location>
        <begin position="349"/>
        <end position="429"/>
    </location>
</feature>
<dbReference type="Gene3D" id="1.20.200.10">
    <property type="entry name" value="Fumarase/aspartase (Central domain)"/>
    <property type="match status" value="1"/>
</dbReference>
<proteinExistence type="inferred from homology"/>
<evidence type="ECO:0000313" key="14">
    <source>
        <dbReference type="EMBL" id="VAX31123.1"/>
    </source>
</evidence>
<reference evidence="14" key="1">
    <citation type="submission" date="2018-06" db="EMBL/GenBank/DDBJ databases">
        <authorList>
            <person name="Zhirakovskaya E."/>
        </authorList>
    </citation>
    <scope>NUCLEOTIDE SEQUENCE</scope>
</reference>
<feature type="coiled-coil region" evidence="11">
    <location>
        <begin position="107"/>
        <end position="134"/>
    </location>
</feature>